<evidence type="ECO:0000256" key="5">
    <source>
        <dbReference type="ARBA" id="ARBA00049629"/>
    </source>
</evidence>
<dbReference type="InterPro" id="IPR006059">
    <property type="entry name" value="SBP"/>
</dbReference>
<evidence type="ECO:0000256" key="6">
    <source>
        <dbReference type="ARBA" id="ARBA00049753"/>
    </source>
</evidence>
<dbReference type="Pfam" id="PF01547">
    <property type="entry name" value="SBP_bac_1"/>
    <property type="match status" value="1"/>
</dbReference>
<keyword evidence="3" id="KW-0813">Transport</keyword>
<dbReference type="RefSeq" id="WP_223095278.1">
    <property type="nucleotide sequence ID" value="NZ_BAAAXA010000001.1"/>
</dbReference>
<proteinExistence type="inferred from homology"/>
<sequence>MWKGRFAILAIVVVSLICGLSMFAVRGASNDQLEVYSWWTGPGEEEGLAAMAKSFEGTNPGVRFVNAAVSGGAGSNAKAILASRLLANDPPDSYQRHAGLELLDDVRSGKVQDLTDLYRRQGWMKVFPKGLIDNLTIDDKIYAVPVNIHRANLLWYLPKTLQDLGLSGPPKTWSEFLQQAEQIKAKGKVALAVGPEWTQKHLLETVLLGELGADKYEKLWEGQISWLSPDVSRALDMYAKVLAVSDVKSAAGDWQPQLDRVVSGSAVYAVMGDWTSSYLEQTKNLRWPTGYSAAASPGSDGVYDFLSDTFTLPTGARRPDLAKQWLIECGSTDGQNLFNPLKGSIPARTDADAGLYKDYLAWALQQWRDPKTRIVGSLAHGVVANNAYNAEIDSALGLFVQDGDQGKFARTADAQYRETQ</sequence>
<dbReference type="SUPFAM" id="SSF53850">
    <property type="entry name" value="Periplasmic binding protein-like II"/>
    <property type="match status" value="1"/>
</dbReference>
<name>A0A9W6KQQ9_9ACTN</name>
<gene>
    <name evidence="7" type="ORF">GCM10017581_055350</name>
</gene>
<dbReference type="PANTHER" id="PTHR43649">
    <property type="entry name" value="ARABINOSE-BINDING PROTEIN-RELATED"/>
    <property type="match status" value="1"/>
</dbReference>
<dbReference type="AlphaFoldDB" id="A0A9W6KQQ9"/>
<protein>
    <recommendedName>
        <fullName evidence="6">Probable sugar-binding periplasmic protein</fullName>
    </recommendedName>
</protein>
<evidence type="ECO:0000256" key="1">
    <source>
        <dbReference type="ARBA" id="ARBA00004196"/>
    </source>
</evidence>
<dbReference type="Proteomes" id="UP001143480">
    <property type="component" value="Unassembled WGS sequence"/>
</dbReference>
<organism evidence="7 8">
    <name type="scientific">Dactylosporangium matsuzakiense</name>
    <dbReference type="NCBI Taxonomy" id="53360"/>
    <lineage>
        <taxon>Bacteria</taxon>
        <taxon>Bacillati</taxon>
        <taxon>Actinomycetota</taxon>
        <taxon>Actinomycetes</taxon>
        <taxon>Micromonosporales</taxon>
        <taxon>Micromonosporaceae</taxon>
        <taxon>Dactylosporangium</taxon>
    </lineage>
</organism>
<evidence type="ECO:0000313" key="7">
    <source>
        <dbReference type="EMBL" id="GLL03789.1"/>
    </source>
</evidence>
<dbReference type="GO" id="GO:0030313">
    <property type="term" value="C:cell envelope"/>
    <property type="evidence" value="ECO:0007669"/>
    <property type="project" value="UniProtKB-SubCell"/>
</dbReference>
<accession>A0A9W6KQQ9</accession>
<evidence type="ECO:0000256" key="4">
    <source>
        <dbReference type="ARBA" id="ARBA00022729"/>
    </source>
</evidence>
<dbReference type="EMBL" id="BSFP01000038">
    <property type="protein sequence ID" value="GLL03789.1"/>
    <property type="molecule type" value="Genomic_DNA"/>
</dbReference>
<evidence type="ECO:0000256" key="3">
    <source>
        <dbReference type="ARBA" id="ARBA00022448"/>
    </source>
</evidence>
<evidence type="ECO:0000313" key="8">
    <source>
        <dbReference type="Proteomes" id="UP001143480"/>
    </source>
</evidence>
<evidence type="ECO:0000256" key="2">
    <source>
        <dbReference type="ARBA" id="ARBA00008520"/>
    </source>
</evidence>
<dbReference type="Gene3D" id="3.40.190.10">
    <property type="entry name" value="Periplasmic binding protein-like II"/>
    <property type="match status" value="2"/>
</dbReference>
<keyword evidence="8" id="KW-1185">Reference proteome</keyword>
<reference evidence="7" key="1">
    <citation type="journal article" date="2014" name="Int. J. Syst. Evol. Microbiol.">
        <title>Complete genome sequence of Corynebacterium casei LMG S-19264T (=DSM 44701T), isolated from a smear-ripened cheese.</title>
        <authorList>
            <consortium name="US DOE Joint Genome Institute (JGI-PGF)"/>
            <person name="Walter F."/>
            <person name="Albersmeier A."/>
            <person name="Kalinowski J."/>
            <person name="Ruckert C."/>
        </authorList>
    </citation>
    <scope>NUCLEOTIDE SEQUENCE</scope>
    <source>
        <strain evidence="7">VKM Ac-1321</strain>
    </source>
</reference>
<comment type="similarity">
    <text evidence="2">Belongs to the bacterial solute-binding protein 1 family.</text>
</comment>
<reference evidence="7" key="2">
    <citation type="submission" date="2023-01" db="EMBL/GenBank/DDBJ databases">
        <authorList>
            <person name="Sun Q."/>
            <person name="Evtushenko L."/>
        </authorList>
    </citation>
    <scope>NUCLEOTIDE SEQUENCE</scope>
    <source>
        <strain evidence="7">VKM Ac-1321</strain>
    </source>
</reference>
<comment type="caution">
    <text evidence="7">The sequence shown here is derived from an EMBL/GenBank/DDBJ whole genome shotgun (WGS) entry which is preliminary data.</text>
</comment>
<comment type="function">
    <text evidence="5">Part of a binding-protein-dependent transport system for a sugar.</text>
</comment>
<dbReference type="InterPro" id="IPR050490">
    <property type="entry name" value="Bact_solute-bd_prot1"/>
</dbReference>
<keyword evidence="4" id="KW-0732">Signal</keyword>
<dbReference type="PANTHER" id="PTHR43649:SF28">
    <property type="entry name" value="BINDING PROTEIN COMPONENT OF ABC SUGAR TRANSPORTER-RELATED"/>
    <property type="match status" value="1"/>
</dbReference>
<comment type="subcellular location">
    <subcellularLocation>
        <location evidence="1">Cell envelope</location>
    </subcellularLocation>
</comment>